<sequence>MKFSVKPQTSISKPSPSGSMHLSWELAALGVECLFTDDRLSRRQIAAGNHENLAYIGSGALNQALPNKQRSGRYRHRVAVPI</sequence>
<reference evidence="1 2" key="1">
    <citation type="submission" date="2015-02" db="EMBL/GenBank/DDBJ databases">
        <title>Draft genome of a novel marine cyanobacterium (Chroococcales) isolated from South Atlantic Ocean.</title>
        <authorList>
            <person name="Rigonato J."/>
            <person name="Alvarenga D.O."/>
            <person name="Branco L.H."/>
            <person name="Varani A.M."/>
            <person name="Brandini F.P."/>
            <person name="Fiore M.F."/>
        </authorList>
    </citation>
    <scope>NUCLEOTIDE SEQUENCE [LARGE SCALE GENOMIC DNA]</scope>
    <source>
        <strain evidence="1 2">CENA595</strain>
    </source>
</reference>
<organism evidence="1 2">
    <name type="scientific">Aliterella atlantica CENA595</name>
    <dbReference type="NCBI Taxonomy" id="1618023"/>
    <lineage>
        <taxon>Bacteria</taxon>
        <taxon>Bacillati</taxon>
        <taxon>Cyanobacteriota</taxon>
        <taxon>Cyanophyceae</taxon>
        <taxon>Chroococcidiopsidales</taxon>
        <taxon>Aliterellaceae</taxon>
        <taxon>Aliterella</taxon>
    </lineage>
</organism>
<dbReference type="EMBL" id="JYON01000010">
    <property type="protein sequence ID" value="KJH71707.1"/>
    <property type="molecule type" value="Genomic_DNA"/>
</dbReference>
<dbReference type="AlphaFoldDB" id="A0A0D8ZTM0"/>
<evidence type="ECO:0000313" key="2">
    <source>
        <dbReference type="Proteomes" id="UP000032452"/>
    </source>
</evidence>
<comment type="caution">
    <text evidence="1">The sequence shown here is derived from an EMBL/GenBank/DDBJ whole genome shotgun (WGS) entry which is preliminary data.</text>
</comment>
<proteinExistence type="predicted"/>
<gene>
    <name evidence="1" type="ORF">UH38_10940</name>
</gene>
<protein>
    <submittedName>
        <fullName evidence="1">Uncharacterized protein</fullName>
    </submittedName>
</protein>
<keyword evidence="2" id="KW-1185">Reference proteome</keyword>
<dbReference type="STRING" id="1618023.UH38_10940"/>
<evidence type="ECO:0000313" key="1">
    <source>
        <dbReference type="EMBL" id="KJH71707.1"/>
    </source>
</evidence>
<name>A0A0D8ZTM0_9CYAN</name>
<accession>A0A0D8ZTM0</accession>
<dbReference type="Proteomes" id="UP000032452">
    <property type="component" value="Unassembled WGS sequence"/>
</dbReference>